<keyword evidence="2 10" id="KW-0444">Lipid biosynthesis</keyword>
<keyword evidence="3 10" id="KW-0808">Transferase</keyword>
<dbReference type="EMBL" id="JXJT01000004">
    <property type="protein sequence ID" value="PCS04248.1"/>
    <property type="molecule type" value="Genomic_DNA"/>
</dbReference>
<dbReference type="PANTHER" id="PTHR30309:SF0">
    <property type="entry name" value="GLYCEROL-3-PHOSPHATE ACYLTRANSFERASE-RELATED"/>
    <property type="match status" value="1"/>
</dbReference>
<evidence type="ECO:0000256" key="10">
    <source>
        <dbReference type="HAMAP-Rule" id="MF_01043"/>
    </source>
</evidence>
<evidence type="ECO:0000313" key="11">
    <source>
        <dbReference type="EMBL" id="PCS04248.1"/>
    </source>
</evidence>
<protein>
    <recommendedName>
        <fullName evidence="10">Glycerol-3-phosphate acyltransferase</fullName>
    </recommendedName>
    <alternativeName>
        <fullName evidence="10">Acyl-PO4 G3P acyltransferase</fullName>
    </alternativeName>
    <alternativeName>
        <fullName evidence="10">Acyl-phosphate--glycerol-3-phosphate acyltransferase</fullName>
    </alternativeName>
    <alternativeName>
        <fullName evidence="10">G3P acyltransferase</fullName>
        <shortName evidence="10">GPAT</shortName>
        <ecNumber evidence="10">2.3.1.275</ecNumber>
    </alternativeName>
    <alternativeName>
        <fullName evidence="10">Lysophosphatidic acid synthase</fullName>
        <shortName evidence="10">LPA synthase</shortName>
    </alternativeName>
</protein>
<dbReference type="GO" id="GO:0008654">
    <property type="term" value="P:phospholipid biosynthetic process"/>
    <property type="evidence" value="ECO:0007669"/>
    <property type="project" value="UniProtKB-UniRule"/>
</dbReference>
<name>A0A1K2H477_9LACT</name>
<dbReference type="GO" id="GO:0005886">
    <property type="term" value="C:plasma membrane"/>
    <property type="evidence" value="ECO:0007669"/>
    <property type="project" value="UniProtKB-SubCell"/>
</dbReference>
<dbReference type="AlphaFoldDB" id="A0A1K2H477"/>
<evidence type="ECO:0000313" key="12">
    <source>
        <dbReference type="EMBL" id="SFZ70572.1"/>
    </source>
</evidence>
<feature type="transmembrane region" description="Helical" evidence="10">
    <location>
        <begin position="167"/>
        <end position="184"/>
    </location>
</feature>
<sequence length="214" mass="23662">MTTILLLLLVAYLLGSIPSGLWIGHYFFHKNLRDFGSGNIGTTNTFRILGKKAGTIVFAMDLLKGTLATVLPLIFGIETISPALFGLFAVLGHTFSIFNHFQGGKAVATAAGMLLGYSPKFILLLVIVFFITFYLTSMVSFASVLSAGVAAILLLVLPAFHLIFTSYDWLFTSVVLFIVCFIIVRHRDNITRIRNKTENIFNFGLNITHQKHNI</sequence>
<dbReference type="InterPro" id="IPR003811">
    <property type="entry name" value="G3P_acylTferase_PlsY"/>
</dbReference>
<dbReference type="EC" id="2.3.1.275" evidence="10"/>
<comment type="function">
    <text evidence="10">Catalyzes the transfer of an acyl group from acyl-phosphate (acyl-PO(4)) to glycerol-3-phosphate (G3P) to form lysophosphatidic acid (LPA). This enzyme utilizes acyl-phosphate as fatty acyl donor, but not acyl-CoA or acyl-ACP.</text>
</comment>
<comment type="subunit">
    <text evidence="10">Probably interacts with PlsX.</text>
</comment>
<dbReference type="HAMAP" id="MF_01043">
    <property type="entry name" value="PlsY"/>
    <property type="match status" value="1"/>
</dbReference>
<evidence type="ECO:0000256" key="6">
    <source>
        <dbReference type="ARBA" id="ARBA00023098"/>
    </source>
</evidence>
<keyword evidence="9 10" id="KW-1208">Phospholipid metabolism</keyword>
<dbReference type="OrthoDB" id="9777124at2"/>
<evidence type="ECO:0000256" key="7">
    <source>
        <dbReference type="ARBA" id="ARBA00023136"/>
    </source>
</evidence>
<keyword evidence="12" id="KW-0012">Acyltransferase</keyword>
<keyword evidence="4 10" id="KW-0812">Transmembrane</keyword>
<evidence type="ECO:0000313" key="14">
    <source>
        <dbReference type="Proteomes" id="UP000218979"/>
    </source>
</evidence>
<feature type="transmembrane region" description="Helical" evidence="10">
    <location>
        <begin position="6"/>
        <end position="28"/>
    </location>
</feature>
<comment type="subcellular location">
    <subcellularLocation>
        <location evidence="10">Cell membrane</location>
        <topology evidence="10">Multi-pass membrane protein</topology>
    </subcellularLocation>
</comment>
<dbReference type="EMBL" id="FPKS01000001">
    <property type="protein sequence ID" value="SFZ70572.1"/>
    <property type="molecule type" value="Genomic_DNA"/>
</dbReference>
<dbReference type="Pfam" id="PF02660">
    <property type="entry name" value="G3P_acyltransf"/>
    <property type="match status" value="1"/>
</dbReference>
<evidence type="ECO:0000313" key="13">
    <source>
        <dbReference type="Proteomes" id="UP000185655"/>
    </source>
</evidence>
<keyword evidence="8 10" id="KW-0594">Phospholipid biosynthesis</keyword>
<keyword evidence="7 10" id="KW-0472">Membrane</keyword>
<evidence type="ECO:0000256" key="5">
    <source>
        <dbReference type="ARBA" id="ARBA00022989"/>
    </source>
</evidence>
<dbReference type="SMART" id="SM01207">
    <property type="entry name" value="G3P_acyltransf"/>
    <property type="match status" value="1"/>
</dbReference>
<evidence type="ECO:0000256" key="2">
    <source>
        <dbReference type="ARBA" id="ARBA00022516"/>
    </source>
</evidence>
<evidence type="ECO:0000256" key="3">
    <source>
        <dbReference type="ARBA" id="ARBA00022679"/>
    </source>
</evidence>
<evidence type="ECO:0000256" key="9">
    <source>
        <dbReference type="ARBA" id="ARBA00023264"/>
    </source>
</evidence>
<dbReference type="UniPathway" id="UPA00085"/>
<comment type="pathway">
    <text evidence="10">Lipid metabolism; phospholipid metabolism.</text>
</comment>
<accession>A0A1K2H477</accession>
<comment type="catalytic activity">
    <reaction evidence="10">
        <text>an acyl phosphate + sn-glycerol 3-phosphate = a 1-acyl-sn-glycero-3-phosphate + phosphate</text>
        <dbReference type="Rhea" id="RHEA:34075"/>
        <dbReference type="ChEBI" id="CHEBI:43474"/>
        <dbReference type="ChEBI" id="CHEBI:57597"/>
        <dbReference type="ChEBI" id="CHEBI:57970"/>
        <dbReference type="ChEBI" id="CHEBI:59918"/>
        <dbReference type="EC" id="2.3.1.275"/>
    </reaction>
</comment>
<comment type="similarity">
    <text evidence="10">Belongs to the PlsY family.</text>
</comment>
<dbReference type="GO" id="GO:0043772">
    <property type="term" value="F:acyl-phosphate glycerol-3-phosphate acyltransferase activity"/>
    <property type="evidence" value="ECO:0007669"/>
    <property type="project" value="UniProtKB-UniRule"/>
</dbReference>
<keyword evidence="14" id="KW-1185">Reference proteome</keyword>
<reference evidence="11 14" key="1">
    <citation type="submission" date="2014-12" db="EMBL/GenBank/DDBJ databases">
        <title>Draft genome sequences of 10 type strains of Lactococcus.</title>
        <authorList>
            <person name="Sun Z."/>
            <person name="Zhong Z."/>
            <person name="Liu W."/>
            <person name="Zhang W."/>
            <person name="Zhang H."/>
        </authorList>
    </citation>
    <scope>NUCLEOTIDE SEQUENCE [LARGE SCALE GENOMIC DNA]</scope>
    <source>
        <strain evidence="11 14">DSM 22330</strain>
    </source>
</reference>
<dbReference type="NCBIfam" id="TIGR00023">
    <property type="entry name" value="glycerol-3-phosphate 1-O-acyltransferase PlsY"/>
    <property type="match status" value="1"/>
</dbReference>
<evidence type="ECO:0000256" key="1">
    <source>
        <dbReference type="ARBA" id="ARBA00022475"/>
    </source>
</evidence>
<feature type="transmembrane region" description="Helical" evidence="10">
    <location>
        <begin position="122"/>
        <end position="155"/>
    </location>
</feature>
<organism evidence="12 13">
    <name type="scientific">Pseudolactococcus chungangensis CAU 28 = DSM 22330</name>
    <dbReference type="NCBI Taxonomy" id="1122154"/>
    <lineage>
        <taxon>Bacteria</taxon>
        <taxon>Bacillati</taxon>
        <taxon>Bacillota</taxon>
        <taxon>Bacilli</taxon>
        <taxon>Lactobacillales</taxon>
        <taxon>Streptococcaceae</taxon>
        <taxon>Pseudolactococcus</taxon>
    </lineage>
</organism>
<keyword evidence="5 10" id="KW-1133">Transmembrane helix</keyword>
<reference evidence="12 13" key="2">
    <citation type="submission" date="2016-11" db="EMBL/GenBank/DDBJ databases">
        <authorList>
            <person name="Jaros S."/>
            <person name="Januszkiewicz K."/>
            <person name="Wedrychowicz H."/>
        </authorList>
    </citation>
    <scope>NUCLEOTIDE SEQUENCE [LARGE SCALE GENOMIC DNA]</scope>
    <source>
        <strain evidence="12 13">DSM 22330</strain>
    </source>
</reference>
<feature type="transmembrane region" description="Helical" evidence="10">
    <location>
        <begin position="83"/>
        <end position="101"/>
    </location>
</feature>
<evidence type="ECO:0000256" key="8">
    <source>
        <dbReference type="ARBA" id="ARBA00023209"/>
    </source>
</evidence>
<keyword evidence="1 10" id="KW-1003">Cell membrane</keyword>
<feature type="transmembrane region" description="Helical" evidence="10">
    <location>
        <begin position="56"/>
        <end position="77"/>
    </location>
</feature>
<evidence type="ECO:0000256" key="4">
    <source>
        <dbReference type="ARBA" id="ARBA00022692"/>
    </source>
</evidence>
<proteinExistence type="inferred from homology"/>
<dbReference type="Proteomes" id="UP000185655">
    <property type="component" value="Unassembled WGS sequence"/>
</dbReference>
<dbReference type="RefSeq" id="WP_031365566.1">
    <property type="nucleotide sequence ID" value="NZ_FPKS01000001.1"/>
</dbReference>
<dbReference type="STRING" id="1122154.SAMN02746068_00253"/>
<gene>
    <name evidence="10" type="primary">plsY</name>
    <name evidence="11" type="ORF">RR45_GL001552</name>
    <name evidence="12" type="ORF">SAMN02746068_00253</name>
</gene>
<keyword evidence="6 10" id="KW-0443">Lipid metabolism</keyword>
<dbReference type="Proteomes" id="UP000218979">
    <property type="component" value="Unassembled WGS sequence"/>
</dbReference>
<dbReference type="PANTHER" id="PTHR30309">
    <property type="entry name" value="INNER MEMBRANE PROTEIN YGIH"/>
    <property type="match status" value="1"/>
</dbReference>